<gene>
    <name evidence="7" type="ORF">J2X01_003656</name>
</gene>
<dbReference type="EMBL" id="JAVDVQ010000021">
    <property type="protein sequence ID" value="MDR7084348.1"/>
    <property type="molecule type" value="Genomic_DNA"/>
</dbReference>
<evidence type="ECO:0000259" key="6">
    <source>
        <dbReference type="Pfam" id="PF14759"/>
    </source>
</evidence>
<sequence>MSVVIIGGGQAGLQVADTLRTEGYEGKIHVIAEESGLPYQRPPLSKDYLAPGKEPAPLPLRGASFFEDKSVTLHEGVQALAIDLAERKVKLTEGSLDYDHLVFATGARNRMLNCPGASLSGIHGLKTLTDAEALHRELPTARNVVIIGAGFIGLEFAAAALAHGCKVTVLEFAPRPMGRALTPVMGEWFAAAHRSQGVYLRLGEGIDRFEPGTDGCVGAAVSTTGASYPADLVLVGIGVQPNDTLASDAGLETSNGIVVDETLRTADPAVLAIGDCASFPSAHAQVRLRLESVQNATDQARHAARTILGAVHPYTELPWFWSTQGPYRLQIAGLARPDDDMLVVGDQAAAKFSVLCFRDGVLTAVESVNVTADHMAARKLLVAGAGITRAQAETEGFTLKAAASTPLVPVVA</sequence>
<accession>A0ABU1UGM5</accession>
<evidence type="ECO:0000256" key="3">
    <source>
        <dbReference type="ARBA" id="ARBA00022827"/>
    </source>
</evidence>
<evidence type="ECO:0000256" key="2">
    <source>
        <dbReference type="ARBA" id="ARBA00022630"/>
    </source>
</evidence>
<evidence type="ECO:0000256" key="4">
    <source>
        <dbReference type="ARBA" id="ARBA00023002"/>
    </source>
</evidence>
<dbReference type="EC" id="1.18.1.3" evidence="7"/>
<protein>
    <submittedName>
        <fullName evidence="7">3-phenylpropionate/trans-cinnamate dioxygenase ferredoxin reductase subunit</fullName>
        <ecNumber evidence="7">1.18.1.3</ecNumber>
    </submittedName>
</protein>
<keyword evidence="4 7" id="KW-0560">Oxidoreductase</keyword>
<dbReference type="Pfam" id="PF07992">
    <property type="entry name" value="Pyr_redox_2"/>
    <property type="match status" value="1"/>
</dbReference>
<feature type="domain" description="Reductase C-terminal" evidence="6">
    <location>
        <begin position="319"/>
        <end position="402"/>
    </location>
</feature>
<evidence type="ECO:0000313" key="8">
    <source>
        <dbReference type="Proteomes" id="UP001252243"/>
    </source>
</evidence>
<dbReference type="GO" id="GO:0008860">
    <property type="term" value="F:ferredoxin-NAD+ reductase activity"/>
    <property type="evidence" value="ECO:0007669"/>
    <property type="project" value="UniProtKB-EC"/>
</dbReference>
<dbReference type="SUPFAM" id="SSF55424">
    <property type="entry name" value="FAD/NAD-linked reductases, dimerisation (C-terminal) domain"/>
    <property type="match status" value="1"/>
</dbReference>
<keyword evidence="7" id="KW-0223">Dioxygenase</keyword>
<comment type="caution">
    <text evidence="7">The sequence shown here is derived from an EMBL/GenBank/DDBJ whole genome shotgun (WGS) entry which is preliminary data.</text>
</comment>
<reference evidence="7 8" key="1">
    <citation type="submission" date="2023-07" db="EMBL/GenBank/DDBJ databases">
        <title>Sorghum-associated microbial communities from plants grown in Nebraska, USA.</title>
        <authorList>
            <person name="Schachtman D."/>
        </authorList>
    </citation>
    <scope>NUCLEOTIDE SEQUENCE [LARGE SCALE GENOMIC DNA]</scope>
    <source>
        <strain evidence="7 8">BE167</strain>
    </source>
</reference>
<dbReference type="InterPro" id="IPR050446">
    <property type="entry name" value="FAD-oxidoreductase/Apoptosis"/>
</dbReference>
<dbReference type="RefSeq" id="WP_310060613.1">
    <property type="nucleotide sequence ID" value="NZ_JAVDVQ010000021.1"/>
</dbReference>
<evidence type="ECO:0000256" key="1">
    <source>
        <dbReference type="ARBA" id="ARBA00001974"/>
    </source>
</evidence>
<dbReference type="InterPro" id="IPR036188">
    <property type="entry name" value="FAD/NAD-bd_sf"/>
</dbReference>
<evidence type="ECO:0000313" key="7">
    <source>
        <dbReference type="EMBL" id="MDR7084348.1"/>
    </source>
</evidence>
<keyword evidence="8" id="KW-1185">Reference proteome</keyword>
<dbReference type="Proteomes" id="UP001252243">
    <property type="component" value="Unassembled WGS sequence"/>
</dbReference>
<dbReference type="PANTHER" id="PTHR43557:SF2">
    <property type="entry name" value="RIESKE DOMAIN-CONTAINING PROTEIN-RELATED"/>
    <property type="match status" value="1"/>
</dbReference>
<dbReference type="Gene3D" id="3.50.50.60">
    <property type="entry name" value="FAD/NAD(P)-binding domain"/>
    <property type="match status" value="2"/>
</dbReference>
<keyword evidence="2" id="KW-0285">Flavoprotein</keyword>
<dbReference type="SUPFAM" id="SSF51905">
    <property type="entry name" value="FAD/NAD(P)-binding domain"/>
    <property type="match status" value="2"/>
</dbReference>
<dbReference type="Gene3D" id="3.30.390.30">
    <property type="match status" value="1"/>
</dbReference>
<organism evidence="7 8">
    <name type="scientific">Arthrobacter ginsengisoli</name>
    <dbReference type="NCBI Taxonomy" id="1356565"/>
    <lineage>
        <taxon>Bacteria</taxon>
        <taxon>Bacillati</taxon>
        <taxon>Actinomycetota</taxon>
        <taxon>Actinomycetes</taxon>
        <taxon>Micrococcales</taxon>
        <taxon>Micrococcaceae</taxon>
        <taxon>Arthrobacter</taxon>
    </lineage>
</organism>
<dbReference type="PRINTS" id="PR00411">
    <property type="entry name" value="PNDRDTASEI"/>
</dbReference>
<dbReference type="PANTHER" id="PTHR43557">
    <property type="entry name" value="APOPTOSIS-INDUCING FACTOR 1"/>
    <property type="match status" value="1"/>
</dbReference>
<dbReference type="PRINTS" id="PR00368">
    <property type="entry name" value="FADPNR"/>
</dbReference>
<dbReference type="InterPro" id="IPR028202">
    <property type="entry name" value="Reductase_C"/>
</dbReference>
<comment type="cofactor">
    <cofactor evidence="1">
        <name>FAD</name>
        <dbReference type="ChEBI" id="CHEBI:57692"/>
    </cofactor>
</comment>
<feature type="domain" description="FAD/NAD(P)-binding" evidence="5">
    <location>
        <begin position="1"/>
        <end position="300"/>
    </location>
</feature>
<dbReference type="InterPro" id="IPR023753">
    <property type="entry name" value="FAD/NAD-binding_dom"/>
</dbReference>
<evidence type="ECO:0000259" key="5">
    <source>
        <dbReference type="Pfam" id="PF07992"/>
    </source>
</evidence>
<dbReference type="Pfam" id="PF14759">
    <property type="entry name" value="Reductase_C"/>
    <property type="match status" value="1"/>
</dbReference>
<keyword evidence="3" id="KW-0274">FAD</keyword>
<proteinExistence type="predicted"/>
<dbReference type="InterPro" id="IPR016156">
    <property type="entry name" value="FAD/NAD-linked_Rdtase_dimer_sf"/>
</dbReference>
<dbReference type="GO" id="GO:0051213">
    <property type="term" value="F:dioxygenase activity"/>
    <property type="evidence" value="ECO:0007669"/>
    <property type="project" value="UniProtKB-KW"/>
</dbReference>
<name>A0ABU1UGM5_9MICC</name>